<keyword evidence="3" id="KW-1185">Reference proteome</keyword>
<dbReference type="EMBL" id="DF838675">
    <property type="protein sequence ID" value="GAT43165.1"/>
    <property type="molecule type" value="Genomic_DNA"/>
</dbReference>
<accession>A0ABQ0KWF5</accession>
<feature type="region of interest" description="Disordered" evidence="1">
    <location>
        <begin position="15"/>
        <end position="57"/>
    </location>
</feature>
<sequence length="57" mass="6196">SLTFALRSRLHRRVSPQLAEHAARSAAPSLRRYRGDPSPSKIQMASRPLLSGADAAI</sequence>
<dbReference type="Proteomes" id="UP000815677">
    <property type="component" value="Unassembled WGS sequence"/>
</dbReference>
<proteinExistence type="predicted"/>
<gene>
    <name evidence="2" type="ORF">MCHLO_00855</name>
</gene>
<evidence type="ECO:0000313" key="3">
    <source>
        <dbReference type="Proteomes" id="UP000815677"/>
    </source>
</evidence>
<reference evidence="2" key="1">
    <citation type="submission" date="2014-09" db="EMBL/GenBank/DDBJ databases">
        <title>Genome sequence of the luminous mushroom Mycena chlorophos for searching fungal bioluminescence genes.</title>
        <authorList>
            <person name="Tanaka Y."/>
            <person name="Kasuga D."/>
            <person name="Oba Y."/>
            <person name="Hase S."/>
            <person name="Sato K."/>
            <person name="Oba Y."/>
            <person name="Sakakibara Y."/>
        </authorList>
    </citation>
    <scope>NUCLEOTIDE SEQUENCE</scope>
</reference>
<evidence type="ECO:0000313" key="2">
    <source>
        <dbReference type="EMBL" id="GAT43165.1"/>
    </source>
</evidence>
<organism evidence="2 3">
    <name type="scientific">Mycena chlorophos</name>
    <name type="common">Agaric fungus</name>
    <name type="synonym">Agaricus chlorophos</name>
    <dbReference type="NCBI Taxonomy" id="658473"/>
    <lineage>
        <taxon>Eukaryota</taxon>
        <taxon>Fungi</taxon>
        <taxon>Dikarya</taxon>
        <taxon>Basidiomycota</taxon>
        <taxon>Agaricomycotina</taxon>
        <taxon>Agaricomycetes</taxon>
        <taxon>Agaricomycetidae</taxon>
        <taxon>Agaricales</taxon>
        <taxon>Marasmiineae</taxon>
        <taxon>Mycenaceae</taxon>
        <taxon>Mycena</taxon>
    </lineage>
</organism>
<evidence type="ECO:0000256" key="1">
    <source>
        <dbReference type="SAM" id="MobiDB-lite"/>
    </source>
</evidence>
<feature type="non-terminal residue" evidence="2">
    <location>
        <position position="1"/>
    </location>
</feature>
<protein>
    <submittedName>
        <fullName evidence="2">Uncharacterized protein</fullName>
    </submittedName>
</protein>
<name>A0ABQ0KWF5_MYCCL</name>